<protein>
    <submittedName>
        <fullName evidence="5">Perilipin-2 Adipophilin Adipose differentiation-related protein</fullName>
    </submittedName>
</protein>
<dbReference type="PANTHER" id="PTHR14024:SF25">
    <property type="entry name" value="PERILIPIN-2"/>
    <property type="match status" value="1"/>
</dbReference>
<evidence type="ECO:0000256" key="3">
    <source>
        <dbReference type="ARBA" id="ARBA00022677"/>
    </source>
</evidence>
<keyword evidence="3" id="KW-0551">Lipid droplet</keyword>
<name>A0A6G1PBT7_CHAAH</name>
<gene>
    <name evidence="5" type="ORF">EXN66_Car003374</name>
</gene>
<evidence type="ECO:0000256" key="1">
    <source>
        <dbReference type="ARBA" id="ARBA00004502"/>
    </source>
</evidence>
<reference evidence="5 6" key="1">
    <citation type="submission" date="2019-02" db="EMBL/GenBank/DDBJ databases">
        <title>Opniocepnalus argus genome.</title>
        <authorList>
            <person name="Zhou C."/>
            <person name="Xiao S."/>
        </authorList>
    </citation>
    <scope>NUCLEOTIDE SEQUENCE [LARGE SCALE GENOMIC DNA]</scope>
    <source>
        <strain evidence="5">OARG1902GOOAL</strain>
        <tissue evidence="5">Muscle</tissue>
    </source>
</reference>
<dbReference type="GO" id="GO:0005811">
    <property type="term" value="C:lipid droplet"/>
    <property type="evidence" value="ECO:0007669"/>
    <property type="project" value="UniProtKB-SubCell"/>
</dbReference>
<dbReference type="GO" id="GO:0010890">
    <property type="term" value="P:positive regulation of triglyceride storage"/>
    <property type="evidence" value="ECO:0007669"/>
    <property type="project" value="TreeGrafter"/>
</dbReference>
<proteinExistence type="inferred from homology"/>
<sequence>MNQRVAGVQNMPSNNNQKGPSAAARLAKLPVVHSACSKLLVLYADTTCSHPNLKSVCEVLENKVTALGSAACDRVSPVMAKLQPQISIANDVACKGLDWLETRFPVLHSPIEEVTLTFSVFKILTAFQIAKFLPNSEIKELYALVLCVLTQVVATAKTKMHGIQDAVSIAAIGTMGVVQHTVTLLMERTQQADDGTNQSLVKRAIDVAIVGMDSALNMSEALVDHMLPPTEEDKAEEATHIVVFEATTLRSYPVRLVSLAAKLCRRSCHVVWAKIHSVEVTAIVLRSSSLVPDLQTTCLTLAWSIQRLPQYLQHQVVSVFFFISQMYNLHYPPSEQNQSRQVRSHLNTADSSSPKDVVEAHPQGISVCRLRPTKMSAFENGCTVKGYMRR</sequence>
<feature type="compositionally biased region" description="Polar residues" evidence="4">
    <location>
        <begin position="10"/>
        <end position="19"/>
    </location>
</feature>
<evidence type="ECO:0000313" key="6">
    <source>
        <dbReference type="Proteomes" id="UP000503349"/>
    </source>
</evidence>
<dbReference type="SUPFAM" id="SSF109775">
    <property type="entry name" value="Mannose-6-phosphate receptor binding protein 1 (Tip47), C-terminal domain"/>
    <property type="match status" value="1"/>
</dbReference>
<dbReference type="Gene3D" id="3.30.720.170">
    <property type="entry name" value="Perilipin, alpha-beta domain"/>
    <property type="match status" value="1"/>
</dbReference>
<dbReference type="GO" id="GO:0005829">
    <property type="term" value="C:cytosol"/>
    <property type="evidence" value="ECO:0007669"/>
    <property type="project" value="TreeGrafter"/>
</dbReference>
<dbReference type="GO" id="GO:0019915">
    <property type="term" value="P:lipid storage"/>
    <property type="evidence" value="ECO:0007669"/>
    <property type="project" value="TreeGrafter"/>
</dbReference>
<keyword evidence="6" id="KW-1185">Reference proteome</keyword>
<dbReference type="PANTHER" id="PTHR14024">
    <property type="entry name" value="PERILIPIN"/>
    <property type="match status" value="1"/>
</dbReference>
<feature type="region of interest" description="Disordered" evidence="4">
    <location>
        <begin position="1"/>
        <end position="20"/>
    </location>
</feature>
<comment type="similarity">
    <text evidence="2">Belongs to the perilipin family.</text>
</comment>
<organism evidence="5 6">
    <name type="scientific">Channa argus</name>
    <name type="common">Northern snakehead</name>
    <name type="synonym">Ophicephalus argus</name>
    <dbReference type="NCBI Taxonomy" id="215402"/>
    <lineage>
        <taxon>Eukaryota</taxon>
        <taxon>Metazoa</taxon>
        <taxon>Chordata</taxon>
        <taxon>Craniata</taxon>
        <taxon>Vertebrata</taxon>
        <taxon>Euteleostomi</taxon>
        <taxon>Actinopterygii</taxon>
        <taxon>Neopterygii</taxon>
        <taxon>Teleostei</taxon>
        <taxon>Neoteleostei</taxon>
        <taxon>Acanthomorphata</taxon>
        <taxon>Anabantaria</taxon>
        <taxon>Anabantiformes</taxon>
        <taxon>Channoidei</taxon>
        <taxon>Channidae</taxon>
        <taxon>Channa</taxon>
    </lineage>
</organism>
<feature type="region of interest" description="Disordered" evidence="4">
    <location>
        <begin position="334"/>
        <end position="359"/>
    </location>
</feature>
<feature type="compositionally biased region" description="Polar residues" evidence="4">
    <location>
        <begin position="334"/>
        <end position="354"/>
    </location>
</feature>
<dbReference type="Proteomes" id="UP000503349">
    <property type="component" value="Chromosome 3"/>
</dbReference>
<dbReference type="AlphaFoldDB" id="A0A6G1PBT7"/>
<evidence type="ECO:0000313" key="5">
    <source>
        <dbReference type="EMBL" id="KAF3687702.1"/>
    </source>
</evidence>
<reference evidence="6" key="2">
    <citation type="submission" date="2019-02" db="EMBL/GenBank/DDBJ databases">
        <title>Opniocepnalus argus Var Kimnra genome.</title>
        <authorList>
            <person name="Zhou C."/>
            <person name="Xiao S."/>
        </authorList>
    </citation>
    <scope>NUCLEOTIDE SEQUENCE [LARGE SCALE GENOMIC DNA]</scope>
</reference>
<evidence type="ECO:0000256" key="2">
    <source>
        <dbReference type="ARBA" id="ARBA00006311"/>
    </source>
</evidence>
<accession>A0A6G1PBT7</accession>
<dbReference type="Pfam" id="PF03036">
    <property type="entry name" value="Perilipin"/>
    <property type="match status" value="1"/>
</dbReference>
<comment type="subcellular location">
    <subcellularLocation>
        <location evidence="1">Lipid droplet</location>
    </subcellularLocation>
</comment>
<dbReference type="InterPro" id="IPR004279">
    <property type="entry name" value="Perilipin"/>
</dbReference>
<dbReference type="EMBL" id="CM015714">
    <property type="protein sequence ID" value="KAF3687702.1"/>
    <property type="molecule type" value="Genomic_DNA"/>
</dbReference>
<evidence type="ECO:0000256" key="4">
    <source>
        <dbReference type="SAM" id="MobiDB-lite"/>
    </source>
</evidence>